<dbReference type="EMBL" id="JAPJZI010000001">
    <property type="protein sequence ID" value="MDA5399431.1"/>
    <property type="molecule type" value="Genomic_DNA"/>
</dbReference>
<dbReference type="NCBIfam" id="NF004847">
    <property type="entry name" value="PRK06198.1"/>
    <property type="match status" value="1"/>
</dbReference>
<dbReference type="CDD" id="cd05233">
    <property type="entry name" value="SDR_c"/>
    <property type="match status" value="1"/>
</dbReference>
<dbReference type="PANTHER" id="PTHR42760">
    <property type="entry name" value="SHORT-CHAIN DEHYDROGENASES/REDUCTASES FAMILY MEMBER"/>
    <property type="match status" value="1"/>
</dbReference>
<dbReference type="PROSITE" id="PS00061">
    <property type="entry name" value="ADH_SHORT"/>
    <property type="match status" value="1"/>
</dbReference>
<dbReference type="GO" id="GO:0048038">
    <property type="term" value="F:quinone binding"/>
    <property type="evidence" value="ECO:0007669"/>
    <property type="project" value="TreeGrafter"/>
</dbReference>
<dbReference type="InterPro" id="IPR002347">
    <property type="entry name" value="SDR_fam"/>
</dbReference>
<protein>
    <submittedName>
        <fullName evidence="4">SDR family oxidoreductase</fullName>
    </submittedName>
</protein>
<dbReference type="RefSeq" id="WP_267990868.1">
    <property type="nucleotide sequence ID" value="NZ_JAPJZI010000001.1"/>
</dbReference>
<dbReference type="AlphaFoldDB" id="A0A9X3ZIA2"/>
<evidence type="ECO:0000256" key="2">
    <source>
        <dbReference type="ARBA" id="ARBA00023002"/>
    </source>
</evidence>
<accession>A0A9X3ZIA2</accession>
<dbReference type="FunFam" id="3.40.50.720:FF:000084">
    <property type="entry name" value="Short-chain dehydrogenase reductase"/>
    <property type="match status" value="1"/>
</dbReference>
<proteinExistence type="inferred from homology"/>
<dbReference type="Proteomes" id="UP001151234">
    <property type="component" value="Unassembled WGS sequence"/>
</dbReference>
<keyword evidence="2" id="KW-0560">Oxidoreductase</keyword>
<dbReference type="InterPro" id="IPR057326">
    <property type="entry name" value="KR_dom"/>
</dbReference>
<comment type="similarity">
    <text evidence="1">Belongs to the short-chain dehydrogenases/reductases (SDR) family.</text>
</comment>
<dbReference type="GO" id="GO:0016616">
    <property type="term" value="F:oxidoreductase activity, acting on the CH-OH group of donors, NAD or NADP as acceptor"/>
    <property type="evidence" value="ECO:0007669"/>
    <property type="project" value="UniProtKB-ARBA"/>
</dbReference>
<dbReference type="SMART" id="SM00822">
    <property type="entry name" value="PKS_KR"/>
    <property type="match status" value="1"/>
</dbReference>
<evidence type="ECO:0000313" key="4">
    <source>
        <dbReference type="EMBL" id="MDA5399431.1"/>
    </source>
</evidence>
<dbReference type="PRINTS" id="PR00080">
    <property type="entry name" value="SDRFAMILY"/>
</dbReference>
<dbReference type="Pfam" id="PF13561">
    <property type="entry name" value="adh_short_C2"/>
    <property type="match status" value="1"/>
</dbReference>
<dbReference type="GO" id="GO:0006633">
    <property type="term" value="P:fatty acid biosynthetic process"/>
    <property type="evidence" value="ECO:0007669"/>
    <property type="project" value="TreeGrafter"/>
</dbReference>
<reference evidence="4" key="1">
    <citation type="submission" date="2022-11" db="EMBL/GenBank/DDBJ databases">
        <title>Draft genome sequence of Hoeflea poritis E7-10 and Hoeflea prorocentri PM5-8, separated from scleractinian coral Porites lutea and marine dinoflagellate.</title>
        <authorList>
            <person name="Zhang G."/>
            <person name="Wei Q."/>
            <person name="Cai L."/>
        </authorList>
    </citation>
    <scope>NUCLEOTIDE SEQUENCE</scope>
    <source>
        <strain evidence="4">PM5-8</strain>
    </source>
</reference>
<dbReference type="PRINTS" id="PR00081">
    <property type="entry name" value="GDHRDH"/>
</dbReference>
<keyword evidence="5" id="KW-1185">Reference proteome</keyword>
<dbReference type="InterPro" id="IPR020904">
    <property type="entry name" value="Sc_DH/Rdtase_CS"/>
</dbReference>
<dbReference type="InterPro" id="IPR036291">
    <property type="entry name" value="NAD(P)-bd_dom_sf"/>
</dbReference>
<evidence type="ECO:0000313" key="5">
    <source>
        <dbReference type="Proteomes" id="UP001151234"/>
    </source>
</evidence>
<dbReference type="Gene3D" id="3.40.50.720">
    <property type="entry name" value="NAD(P)-binding Rossmann-like Domain"/>
    <property type="match status" value="1"/>
</dbReference>
<gene>
    <name evidence="4" type="ORF">OQ273_12685</name>
</gene>
<sequence length="269" mass="28381">MADLAGKVAIVTGSTQGLGAAIARLFAERGASGLVTCGRSSDKGQKIASEITAEFGCPVHFVQADLAKIEDCRKVVKMADEQFGRIDVLVNAAAITDRGTILDTSPELFDSIIATNLRAPFFLMQDVAAIMRRERIEGSIVNIVSMSSMAGQSFVAAYCASKGGLATLTKNTAYGLLPDRIRVNGLNIGWMASDGEDVMQKTYHGATDGWLEKAAAEQPFGRLIEPAEVARAVAFLAGPESGLMTGSMVNFDQSVWGAYDAPPQPGSAL</sequence>
<name>A0A9X3ZIA2_9HYPH</name>
<organism evidence="4 5">
    <name type="scientific">Hoeflea prorocentri</name>
    <dbReference type="NCBI Taxonomy" id="1922333"/>
    <lineage>
        <taxon>Bacteria</taxon>
        <taxon>Pseudomonadati</taxon>
        <taxon>Pseudomonadota</taxon>
        <taxon>Alphaproteobacteria</taxon>
        <taxon>Hyphomicrobiales</taxon>
        <taxon>Rhizobiaceae</taxon>
        <taxon>Hoeflea</taxon>
    </lineage>
</organism>
<dbReference type="SUPFAM" id="SSF51735">
    <property type="entry name" value="NAD(P)-binding Rossmann-fold domains"/>
    <property type="match status" value="1"/>
</dbReference>
<evidence type="ECO:0000259" key="3">
    <source>
        <dbReference type="SMART" id="SM00822"/>
    </source>
</evidence>
<dbReference type="PANTHER" id="PTHR42760:SF133">
    <property type="entry name" value="3-OXOACYL-[ACYL-CARRIER-PROTEIN] REDUCTASE"/>
    <property type="match status" value="1"/>
</dbReference>
<feature type="domain" description="Ketoreductase" evidence="3">
    <location>
        <begin position="7"/>
        <end position="194"/>
    </location>
</feature>
<comment type="caution">
    <text evidence="4">The sequence shown here is derived from an EMBL/GenBank/DDBJ whole genome shotgun (WGS) entry which is preliminary data.</text>
</comment>
<evidence type="ECO:0000256" key="1">
    <source>
        <dbReference type="ARBA" id="ARBA00006484"/>
    </source>
</evidence>